<keyword evidence="5" id="KW-0285">Flavoprotein</keyword>
<dbReference type="InParanoid" id="A0A168SKE8"/>
<dbReference type="OrthoDB" id="5464at2759"/>
<dbReference type="Gene3D" id="3.20.20.220">
    <property type="match status" value="2"/>
</dbReference>
<dbReference type="OMA" id="GPLKKYH"/>
<keyword evidence="4 5" id="KW-0642">Proline metabolism</keyword>
<dbReference type="EMBL" id="LT554895">
    <property type="protein sequence ID" value="SAM08558.1"/>
    <property type="molecule type" value="Genomic_DNA"/>
</dbReference>
<dbReference type="InterPro" id="IPR015659">
    <property type="entry name" value="Proline_oxidase"/>
</dbReference>
<protein>
    <recommendedName>
        <fullName evidence="2 5">Proline dehydrogenase</fullName>
        <ecNumber evidence="2 5">1.5.5.2</ecNumber>
    </recommendedName>
</protein>
<feature type="domain" description="Proline dehydrogenase" evidence="6">
    <location>
        <begin position="294"/>
        <end position="599"/>
    </location>
</feature>
<dbReference type="STRING" id="4829.A0A168SKE8"/>
<keyword evidence="3 5" id="KW-0560">Oxidoreductase</keyword>
<dbReference type="GO" id="GO:0010133">
    <property type="term" value="P:L-proline catabolic process to L-glutamate"/>
    <property type="evidence" value="ECO:0007669"/>
    <property type="project" value="TreeGrafter"/>
</dbReference>
<keyword evidence="5" id="KW-0274">FAD</keyword>
<dbReference type="Proteomes" id="UP000078561">
    <property type="component" value="Unassembled WGS sequence"/>
</dbReference>
<accession>A0A168SKE8</accession>
<comment type="function">
    <text evidence="5">Converts proline to delta-1-pyrroline-5-carboxylate.</text>
</comment>
<evidence type="ECO:0000313" key="8">
    <source>
        <dbReference type="Proteomes" id="UP000078561"/>
    </source>
</evidence>
<dbReference type="PANTHER" id="PTHR13914">
    <property type="entry name" value="PROLINE OXIDASE"/>
    <property type="match status" value="1"/>
</dbReference>
<evidence type="ECO:0000256" key="5">
    <source>
        <dbReference type="RuleBase" id="RU364054"/>
    </source>
</evidence>
<evidence type="ECO:0000256" key="3">
    <source>
        <dbReference type="ARBA" id="ARBA00023002"/>
    </source>
</evidence>
<organism evidence="7">
    <name type="scientific">Absidia glauca</name>
    <name type="common">Pin mould</name>
    <dbReference type="NCBI Taxonomy" id="4829"/>
    <lineage>
        <taxon>Eukaryota</taxon>
        <taxon>Fungi</taxon>
        <taxon>Fungi incertae sedis</taxon>
        <taxon>Mucoromycota</taxon>
        <taxon>Mucoromycotina</taxon>
        <taxon>Mucoromycetes</taxon>
        <taxon>Mucorales</taxon>
        <taxon>Cunninghamellaceae</taxon>
        <taxon>Absidia</taxon>
    </lineage>
</organism>
<comment type="catalytic activity">
    <reaction evidence="5">
        <text>L-proline + a quinone = (S)-1-pyrroline-5-carboxylate + a quinol + H(+)</text>
        <dbReference type="Rhea" id="RHEA:23784"/>
        <dbReference type="ChEBI" id="CHEBI:15378"/>
        <dbReference type="ChEBI" id="CHEBI:17388"/>
        <dbReference type="ChEBI" id="CHEBI:24646"/>
        <dbReference type="ChEBI" id="CHEBI:60039"/>
        <dbReference type="ChEBI" id="CHEBI:132124"/>
        <dbReference type="EC" id="1.5.5.2"/>
    </reaction>
</comment>
<reference evidence="7" key="1">
    <citation type="submission" date="2016-04" db="EMBL/GenBank/DDBJ databases">
        <authorList>
            <person name="Evans L.H."/>
            <person name="Alamgir A."/>
            <person name="Owens N."/>
            <person name="Weber N.D."/>
            <person name="Virtaneva K."/>
            <person name="Barbian K."/>
            <person name="Babar A."/>
            <person name="Rosenke K."/>
        </authorList>
    </citation>
    <scope>NUCLEOTIDE SEQUENCE [LARGE SCALE GENOMIC DNA]</scope>
    <source>
        <strain evidence="7">CBS 101.48</strain>
    </source>
</reference>
<evidence type="ECO:0000259" key="6">
    <source>
        <dbReference type="Pfam" id="PF01619"/>
    </source>
</evidence>
<dbReference type="FunCoup" id="A0A168SKE8">
    <property type="interactions" value="402"/>
</dbReference>
<dbReference type="GO" id="GO:0071949">
    <property type="term" value="F:FAD binding"/>
    <property type="evidence" value="ECO:0007669"/>
    <property type="project" value="TreeGrafter"/>
</dbReference>
<dbReference type="AlphaFoldDB" id="A0A168SKE8"/>
<proteinExistence type="inferred from homology"/>
<gene>
    <name evidence="7" type="primary">ABSGL_14221.1 scaffold 14385</name>
</gene>
<dbReference type="GO" id="GO:0004657">
    <property type="term" value="F:proline dehydrogenase activity"/>
    <property type="evidence" value="ECO:0007669"/>
    <property type="project" value="UniProtKB-EC"/>
</dbReference>
<dbReference type="PANTHER" id="PTHR13914:SF0">
    <property type="entry name" value="PROLINE DEHYDROGENASE 1, MITOCHONDRIAL"/>
    <property type="match status" value="1"/>
</dbReference>
<evidence type="ECO:0000313" key="7">
    <source>
        <dbReference type="EMBL" id="SAM08558.1"/>
    </source>
</evidence>
<keyword evidence="8" id="KW-1185">Reference proteome</keyword>
<evidence type="ECO:0000256" key="4">
    <source>
        <dbReference type="ARBA" id="ARBA00023062"/>
    </source>
</evidence>
<name>A0A168SKE8_ABSGL</name>
<evidence type="ECO:0000256" key="1">
    <source>
        <dbReference type="ARBA" id="ARBA00005869"/>
    </source>
</evidence>
<sequence length="653" mass="73351">MYRPCLSRTFRPITTTSTTFISRRLFSQQANGAFHRYRPTNTGRRLKIASFTAATATVAAATGMLLYPVQAEATQPPPSSIYHSSSTSSTLQDLMNEDNRTALSARTTEELLVGLFVYKLCTLPWLVDIAPHVIQLAETMHLEGVVYKFVKSTFFRQFCGGETAEECVARMDRLAQSGIQCILDLSIEADLHLEQADVPDLYDELAQPLGKWWRQEQSADVVLAMTEQCVRTAARGGGGGDNHAFAAVKVTAFAPPELLLRLNQVITQLEQIFQAHQVDGYVGTAALHDVVSQVLPPAQSEQQNQQRHALIQYMHHQQPQIDAITFAQVFNLQGPSRDVWWASSQDNDERSSSLSHDELEAYDRMVNRLDQVCSLAHRHRVGIMVDAEQSYFQEIIDHVAMNLQIKYNRRDEQDHPPTVYNTYQMYTKASQAKLERDVELARRENFAFAAKLVRGAYMVSERKRAMQLGYPSPIHDTLEDTHASFNGGVRFLLGRLHDHQETTGQALSATTAPVVFMVASHNRDSIVHTVEEMERQGVQARSGVVHFGQLFGMQDQISYSLGKNGYSIYKYLPYGMIDEVIPYLLRRAQENQAVMGSVNKERLLMWTEVKDRIKDRWMPATSPSPAVITANVPLPSNATAVDEVETPIQTTAA</sequence>
<dbReference type="InterPro" id="IPR002872">
    <property type="entry name" value="Proline_DH_dom"/>
</dbReference>
<dbReference type="GO" id="GO:0005739">
    <property type="term" value="C:mitochondrion"/>
    <property type="evidence" value="ECO:0007669"/>
    <property type="project" value="TreeGrafter"/>
</dbReference>
<dbReference type="SUPFAM" id="SSF51730">
    <property type="entry name" value="FAD-linked oxidoreductase"/>
    <property type="match status" value="1"/>
</dbReference>
<comment type="cofactor">
    <cofactor evidence="5">
        <name>FAD</name>
        <dbReference type="ChEBI" id="CHEBI:57692"/>
    </cofactor>
</comment>
<dbReference type="Pfam" id="PF01619">
    <property type="entry name" value="Pro_dh"/>
    <property type="match status" value="1"/>
</dbReference>
<dbReference type="InterPro" id="IPR029041">
    <property type="entry name" value="FAD-linked_oxidoreductase-like"/>
</dbReference>
<comment type="similarity">
    <text evidence="1 5">Belongs to the proline oxidase family.</text>
</comment>
<dbReference type="EC" id="1.5.5.2" evidence="2 5"/>
<evidence type="ECO:0000256" key="2">
    <source>
        <dbReference type="ARBA" id="ARBA00012695"/>
    </source>
</evidence>